<reference evidence="1" key="1">
    <citation type="journal article" date="2022" name="bioRxiv">
        <title>Sequencing and chromosome-scale assembly of the giantPleurodeles waltlgenome.</title>
        <authorList>
            <person name="Brown T."/>
            <person name="Elewa A."/>
            <person name="Iarovenko S."/>
            <person name="Subramanian E."/>
            <person name="Araus A.J."/>
            <person name="Petzold A."/>
            <person name="Susuki M."/>
            <person name="Suzuki K.-i.T."/>
            <person name="Hayashi T."/>
            <person name="Toyoda A."/>
            <person name="Oliveira C."/>
            <person name="Osipova E."/>
            <person name="Leigh N.D."/>
            <person name="Simon A."/>
            <person name="Yun M.H."/>
        </authorList>
    </citation>
    <scope>NUCLEOTIDE SEQUENCE</scope>
    <source>
        <strain evidence="1">20211129_DDA</strain>
        <tissue evidence="1">Liver</tissue>
    </source>
</reference>
<dbReference type="AlphaFoldDB" id="A0AAV7SMM2"/>
<name>A0AAV7SMM2_PLEWA</name>
<gene>
    <name evidence="1" type="ORF">NDU88_005780</name>
</gene>
<dbReference type="EMBL" id="JANPWB010000008">
    <property type="protein sequence ID" value="KAJ1165352.1"/>
    <property type="molecule type" value="Genomic_DNA"/>
</dbReference>
<proteinExistence type="predicted"/>
<comment type="caution">
    <text evidence="1">The sequence shown here is derived from an EMBL/GenBank/DDBJ whole genome shotgun (WGS) entry which is preliminary data.</text>
</comment>
<protein>
    <submittedName>
        <fullName evidence="1">Uncharacterized protein</fullName>
    </submittedName>
</protein>
<evidence type="ECO:0000313" key="2">
    <source>
        <dbReference type="Proteomes" id="UP001066276"/>
    </source>
</evidence>
<dbReference type="Proteomes" id="UP001066276">
    <property type="component" value="Chromosome 4_2"/>
</dbReference>
<keyword evidence="2" id="KW-1185">Reference proteome</keyword>
<sequence length="103" mass="11608">MCEHAHVSEKKVIGMADYVLICVYYRLRESETLVEKRYTLLAVLGSSVVRKERVCGLGAPHVLDVKNVSAKRRVDYADLTSQVDTDNVEERGGHFVMVKSNQP</sequence>
<evidence type="ECO:0000313" key="1">
    <source>
        <dbReference type="EMBL" id="KAJ1165352.1"/>
    </source>
</evidence>
<accession>A0AAV7SMM2</accession>
<organism evidence="1 2">
    <name type="scientific">Pleurodeles waltl</name>
    <name type="common">Iberian ribbed newt</name>
    <dbReference type="NCBI Taxonomy" id="8319"/>
    <lineage>
        <taxon>Eukaryota</taxon>
        <taxon>Metazoa</taxon>
        <taxon>Chordata</taxon>
        <taxon>Craniata</taxon>
        <taxon>Vertebrata</taxon>
        <taxon>Euteleostomi</taxon>
        <taxon>Amphibia</taxon>
        <taxon>Batrachia</taxon>
        <taxon>Caudata</taxon>
        <taxon>Salamandroidea</taxon>
        <taxon>Salamandridae</taxon>
        <taxon>Pleurodelinae</taxon>
        <taxon>Pleurodeles</taxon>
    </lineage>
</organism>